<dbReference type="Proteomes" id="UP000199435">
    <property type="component" value="Unassembled WGS sequence"/>
</dbReference>
<protein>
    <submittedName>
        <fullName evidence="2">Uncharacterized protein</fullName>
    </submittedName>
</protein>
<keyword evidence="1" id="KW-0732">Signal</keyword>
<gene>
    <name evidence="2" type="ORF">GA0061102_1002261</name>
</gene>
<dbReference type="EMBL" id="FMAH01000002">
    <property type="protein sequence ID" value="SCB12549.1"/>
    <property type="molecule type" value="Genomic_DNA"/>
</dbReference>
<feature type="signal peptide" evidence="1">
    <location>
        <begin position="1"/>
        <end position="30"/>
    </location>
</feature>
<dbReference type="RefSeq" id="WP_092844125.1">
    <property type="nucleotide sequence ID" value="NZ_FMAH01000002.1"/>
</dbReference>
<organism evidence="2 3">
    <name type="scientific">Rhizobium miluonense</name>
    <dbReference type="NCBI Taxonomy" id="411945"/>
    <lineage>
        <taxon>Bacteria</taxon>
        <taxon>Pseudomonadati</taxon>
        <taxon>Pseudomonadota</taxon>
        <taxon>Alphaproteobacteria</taxon>
        <taxon>Hyphomicrobiales</taxon>
        <taxon>Rhizobiaceae</taxon>
        <taxon>Rhizobium/Agrobacterium group</taxon>
        <taxon>Rhizobium</taxon>
    </lineage>
</organism>
<dbReference type="AlphaFoldDB" id="A0A1C3UAS2"/>
<evidence type="ECO:0000313" key="2">
    <source>
        <dbReference type="EMBL" id="SCB12549.1"/>
    </source>
</evidence>
<name>A0A1C3UAS2_9HYPH</name>
<feature type="chain" id="PRO_5008682920" evidence="1">
    <location>
        <begin position="31"/>
        <end position="204"/>
    </location>
</feature>
<proteinExistence type="predicted"/>
<reference evidence="3" key="1">
    <citation type="submission" date="2016-08" db="EMBL/GenBank/DDBJ databases">
        <authorList>
            <person name="Varghese N."/>
            <person name="Submissions Spin"/>
        </authorList>
    </citation>
    <scope>NUCLEOTIDE SEQUENCE [LARGE SCALE GENOMIC DNA]</scope>
    <source>
        <strain evidence="3">HAMBI 2971</strain>
    </source>
</reference>
<keyword evidence="3" id="KW-1185">Reference proteome</keyword>
<sequence>MDPRTLLSRVFLLACALAMGINLALAQARAAPEAILPVLPTTAQLQQAMDRVKPGAPRIRELLGCVPAFGQPETVRLCATMAEGRDFVDSLPFRFDNGRWDVVLDQTGAPPTIEGACAPLDIAQAAFRKLRGDAGLNVIGEVDDGEGLFTDERGMLRDKKGLYRLMCRYEVVTGFGNKYLIITYVWHDGSHYVVDPDIEAWPDD</sequence>
<evidence type="ECO:0000313" key="3">
    <source>
        <dbReference type="Proteomes" id="UP000199435"/>
    </source>
</evidence>
<dbReference type="STRING" id="411945.GA0061102_1002261"/>
<evidence type="ECO:0000256" key="1">
    <source>
        <dbReference type="SAM" id="SignalP"/>
    </source>
</evidence>
<accession>A0A1C3UAS2</accession>
<dbReference type="OrthoDB" id="8410290at2"/>